<evidence type="ECO:0000313" key="2">
    <source>
        <dbReference type="Proteomes" id="UP001180020"/>
    </source>
</evidence>
<sequence>MEIGVRRLRPVLGDVSGNARTDQSSKPMWDETDRIGGLPELIKIDFLLMM</sequence>
<dbReference type="EMBL" id="JAUJYO010000004">
    <property type="protein sequence ID" value="KAK1318127.1"/>
    <property type="molecule type" value="Genomic_DNA"/>
</dbReference>
<name>A0AAV9F0S9_ACOCL</name>
<evidence type="ECO:0000313" key="1">
    <source>
        <dbReference type="EMBL" id="KAK1318127.1"/>
    </source>
</evidence>
<organism evidence="1 2">
    <name type="scientific">Acorus calamus</name>
    <name type="common">Sweet flag</name>
    <dbReference type="NCBI Taxonomy" id="4465"/>
    <lineage>
        <taxon>Eukaryota</taxon>
        <taxon>Viridiplantae</taxon>
        <taxon>Streptophyta</taxon>
        <taxon>Embryophyta</taxon>
        <taxon>Tracheophyta</taxon>
        <taxon>Spermatophyta</taxon>
        <taxon>Magnoliopsida</taxon>
        <taxon>Liliopsida</taxon>
        <taxon>Acoraceae</taxon>
        <taxon>Acorus</taxon>
    </lineage>
</organism>
<protein>
    <submittedName>
        <fullName evidence="1">Uncharacterized protein</fullName>
    </submittedName>
</protein>
<gene>
    <name evidence="1" type="ORF">QJS10_CPB04g00159</name>
</gene>
<reference evidence="1" key="1">
    <citation type="journal article" date="2023" name="Nat. Commun.">
        <title>Diploid and tetraploid genomes of Acorus and the evolution of monocots.</title>
        <authorList>
            <person name="Ma L."/>
            <person name="Liu K.W."/>
            <person name="Li Z."/>
            <person name="Hsiao Y.Y."/>
            <person name="Qi Y."/>
            <person name="Fu T."/>
            <person name="Tang G.D."/>
            <person name="Zhang D."/>
            <person name="Sun W.H."/>
            <person name="Liu D.K."/>
            <person name="Li Y."/>
            <person name="Chen G.Z."/>
            <person name="Liu X.D."/>
            <person name="Liao X.Y."/>
            <person name="Jiang Y.T."/>
            <person name="Yu X."/>
            <person name="Hao Y."/>
            <person name="Huang J."/>
            <person name="Zhao X.W."/>
            <person name="Ke S."/>
            <person name="Chen Y.Y."/>
            <person name="Wu W.L."/>
            <person name="Hsu J.L."/>
            <person name="Lin Y.F."/>
            <person name="Huang M.D."/>
            <person name="Li C.Y."/>
            <person name="Huang L."/>
            <person name="Wang Z.W."/>
            <person name="Zhao X."/>
            <person name="Zhong W.Y."/>
            <person name="Peng D.H."/>
            <person name="Ahmad S."/>
            <person name="Lan S."/>
            <person name="Zhang J.S."/>
            <person name="Tsai W.C."/>
            <person name="Van de Peer Y."/>
            <person name="Liu Z.J."/>
        </authorList>
    </citation>
    <scope>NUCLEOTIDE SEQUENCE</scope>
    <source>
        <strain evidence="1">CP</strain>
    </source>
</reference>
<reference evidence="1" key="2">
    <citation type="submission" date="2023-06" db="EMBL/GenBank/DDBJ databases">
        <authorList>
            <person name="Ma L."/>
            <person name="Liu K.-W."/>
            <person name="Li Z."/>
            <person name="Hsiao Y.-Y."/>
            <person name="Qi Y."/>
            <person name="Fu T."/>
            <person name="Tang G."/>
            <person name="Zhang D."/>
            <person name="Sun W.-H."/>
            <person name="Liu D.-K."/>
            <person name="Li Y."/>
            <person name="Chen G.-Z."/>
            <person name="Liu X.-D."/>
            <person name="Liao X.-Y."/>
            <person name="Jiang Y.-T."/>
            <person name="Yu X."/>
            <person name="Hao Y."/>
            <person name="Huang J."/>
            <person name="Zhao X.-W."/>
            <person name="Ke S."/>
            <person name="Chen Y.-Y."/>
            <person name="Wu W.-L."/>
            <person name="Hsu J.-L."/>
            <person name="Lin Y.-F."/>
            <person name="Huang M.-D."/>
            <person name="Li C.-Y."/>
            <person name="Huang L."/>
            <person name="Wang Z.-W."/>
            <person name="Zhao X."/>
            <person name="Zhong W.-Y."/>
            <person name="Peng D.-H."/>
            <person name="Ahmad S."/>
            <person name="Lan S."/>
            <person name="Zhang J.-S."/>
            <person name="Tsai W.-C."/>
            <person name="Van De Peer Y."/>
            <person name="Liu Z.-J."/>
        </authorList>
    </citation>
    <scope>NUCLEOTIDE SEQUENCE</scope>
    <source>
        <strain evidence="1">CP</strain>
        <tissue evidence="1">Leaves</tissue>
    </source>
</reference>
<dbReference type="AlphaFoldDB" id="A0AAV9F0S9"/>
<keyword evidence="2" id="KW-1185">Reference proteome</keyword>
<proteinExistence type="predicted"/>
<dbReference type="Proteomes" id="UP001180020">
    <property type="component" value="Unassembled WGS sequence"/>
</dbReference>
<comment type="caution">
    <text evidence="1">The sequence shown here is derived from an EMBL/GenBank/DDBJ whole genome shotgun (WGS) entry which is preliminary data.</text>
</comment>
<accession>A0AAV9F0S9</accession>